<sequence>MITTKEVCLEWRPGAFSYKPRLNESRSHQNSELRAFTMMPQVIWLKFILRYLEIFEKMSCGFTVKVRSEPKYSNNGKHSLTRDRSGPINSNKRKHSLTQDRSEPLNSNEEKQL</sequence>
<proteinExistence type="predicted"/>
<feature type="compositionally biased region" description="Basic and acidic residues" evidence="1">
    <location>
        <begin position="97"/>
        <end position="113"/>
    </location>
</feature>
<protein>
    <submittedName>
        <fullName evidence="2">Uncharacterized protein</fullName>
    </submittedName>
</protein>
<evidence type="ECO:0000256" key="1">
    <source>
        <dbReference type="SAM" id="MobiDB-lite"/>
    </source>
</evidence>
<dbReference type="AlphaFoldDB" id="A0A8D8TGI9"/>
<organism evidence="2">
    <name type="scientific">Cacopsylla melanoneura</name>
    <dbReference type="NCBI Taxonomy" id="428564"/>
    <lineage>
        <taxon>Eukaryota</taxon>
        <taxon>Metazoa</taxon>
        <taxon>Ecdysozoa</taxon>
        <taxon>Arthropoda</taxon>
        <taxon>Hexapoda</taxon>
        <taxon>Insecta</taxon>
        <taxon>Pterygota</taxon>
        <taxon>Neoptera</taxon>
        <taxon>Paraneoptera</taxon>
        <taxon>Hemiptera</taxon>
        <taxon>Sternorrhyncha</taxon>
        <taxon>Psylloidea</taxon>
        <taxon>Psyllidae</taxon>
        <taxon>Psyllinae</taxon>
        <taxon>Cacopsylla</taxon>
    </lineage>
</organism>
<evidence type="ECO:0000313" key="2">
    <source>
        <dbReference type="EMBL" id="CAG6683787.1"/>
    </source>
</evidence>
<feature type="region of interest" description="Disordered" evidence="1">
    <location>
        <begin position="69"/>
        <end position="113"/>
    </location>
</feature>
<name>A0A8D8TGI9_9HEMI</name>
<dbReference type="EMBL" id="HBUF01264564">
    <property type="protein sequence ID" value="CAG6683787.1"/>
    <property type="molecule type" value="Transcribed_RNA"/>
</dbReference>
<reference evidence="2" key="1">
    <citation type="submission" date="2021-05" db="EMBL/GenBank/DDBJ databases">
        <authorList>
            <person name="Alioto T."/>
            <person name="Alioto T."/>
            <person name="Gomez Garrido J."/>
        </authorList>
    </citation>
    <scope>NUCLEOTIDE SEQUENCE</scope>
</reference>
<accession>A0A8D8TGI9</accession>